<dbReference type="RefSeq" id="WP_054552707.1">
    <property type="nucleotide sequence ID" value="NZ_LJTC01000005.1"/>
</dbReference>
<dbReference type="AlphaFoldDB" id="A0A0P7DW66"/>
<keyword evidence="2" id="KW-0418">Kinase</keyword>
<keyword evidence="3" id="KW-0902">Two-component regulatory system</keyword>
<sequence length="372" mass="41982">MLNSRLKDKKTNLTSFWNWGPLLFSGFYLLPSIFQIESTDFMQMFTIVLLYLIFIYLYVKATLRGTEQVWQQLMSLILVCVIASYLTVGSATLFGFVAYIVGYNFSNRARIFAISILLLALLSSSQIINENYAEYFLSGSLILLVALFSYGIAGRNEFFHKRREKQNSKQLEQFAAIAERERIARDLHDVLGHSLSSIALKAELASKLSQANRQAQARSEIFQVAELARELLSDVRKVVTDLKELDIDTQINRLIVRLEESGFKVIRNIKVVDLPAKLEGVVNLIIKEAVTNILRHSSAKYCEISILQTLDSVDIKMKNNANETSQITLGNGLSGIKERSLQLGGKAEFSFCNQQFVASIKLPLSIKSERAE</sequence>
<name>A0A0P7DW66_9GAMM</name>
<keyword evidence="4" id="KW-1133">Transmembrane helix</keyword>
<dbReference type="STRING" id="570156.AOG27_09090"/>
<dbReference type="PATRIC" id="fig|570156.3.peg.2884"/>
<protein>
    <recommendedName>
        <fullName evidence="5">Signal transduction histidine kinase subgroup 3 dimerisation and phosphoacceptor domain-containing protein</fullName>
    </recommendedName>
</protein>
<dbReference type="PANTHER" id="PTHR24421:SF63">
    <property type="entry name" value="SENSOR HISTIDINE KINASE DESK"/>
    <property type="match status" value="1"/>
</dbReference>
<feature type="transmembrane region" description="Helical" evidence="4">
    <location>
        <begin position="73"/>
        <end position="99"/>
    </location>
</feature>
<feature type="transmembrane region" description="Helical" evidence="4">
    <location>
        <begin position="135"/>
        <end position="153"/>
    </location>
</feature>
<feature type="transmembrane region" description="Helical" evidence="4">
    <location>
        <begin position="41"/>
        <end position="61"/>
    </location>
</feature>
<organism evidence="6 7">
    <name type="scientific">Pseudoalteromonas lipolytica</name>
    <dbReference type="NCBI Taxonomy" id="570156"/>
    <lineage>
        <taxon>Bacteria</taxon>
        <taxon>Pseudomonadati</taxon>
        <taxon>Pseudomonadota</taxon>
        <taxon>Gammaproteobacteria</taxon>
        <taxon>Alteromonadales</taxon>
        <taxon>Pseudoalteromonadaceae</taxon>
        <taxon>Pseudoalteromonas</taxon>
    </lineage>
</organism>
<dbReference type="GO" id="GO:0046983">
    <property type="term" value="F:protein dimerization activity"/>
    <property type="evidence" value="ECO:0007669"/>
    <property type="project" value="InterPro"/>
</dbReference>
<dbReference type="GO" id="GO:0000155">
    <property type="term" value="F:phosphorelay sensor kinase activity"/>
    <property type="evidence" value="ECO:0007669"/>
    <property type="project" value="InterPro"/>
</dbReference>
<dbReference type="Proteomes" id="UP000050378">
    <property type="component" value="Unassembled WGS sequence"/>
</dbReference>
<dbReference type="InterPro" id="IPR036890">
    <property type="entry name" value="HATPase_C_sf"/>
</dbReference>
<dbReference type="InterPro" id="IPR050482">
    <property type="entry name" value="Sensor_HK_TwoCompSys"/>
</dbReference>
<evidence type="ECO:0000256" key="2">
    <source>
        <dbReference type="ARBA" id="ARBA00022777"/>
    </source>
</evidence>
<evidence type="ECO:0000313" key="6">
    <source>
        <dbReference type="EMBL" id="KPM83790.1"/>
    </source>
</evidence>
<evidence type="ECO:0000313" key="7">
    <source>
        <dbReference type="Proteomes" id="UP000050378"/>
    </source>
</evidence>
<dbReference type="GO" id="GO:0016020">
    <property type="term" value="C:membrane"/>
    <property type="evidence" value="ECO:0007669"/>
    <property type="project" value="InterPro"/>
</dbReference>
<proteinExistence type="predicted"/>
<dbReference type="Pfam" id="PF07730">
    <property type="entry name" value="HisKA_3"/>
    <property type="match status" value="1"/>
</dbReference>
<keyword evidence="1" id="KW-0808">Transferase</keyword>
<evidence type="ECO:0000256" key="4">
    <source>
        <dbReference type="SAM" id="Phobius"/>
    </source>
</evidence>
<evidence type="ECO:0000256" key="1">
    <source>
        <dbReference type="ARBA" id="ARBA00022679"/>
    </source>
</evidence>
<evidence type="ECO:0000256" key="3">
    <source>
        <dbReference type="ARBA" id="ARBA00023012"/>
    </source>
</evidence>
<feature type="transmembrane region" description="Helical" evidence="4">
    <location>
        <begin position="16"/>
        <end position="34"/>
    </location>
</feature>
<reference evidence="6 7" key="1">
    <citation type="submission" date="2015-09" db="EMBL/GenBank/DDBJ databases">
        <title>Draft Genome Sequence of Pseudoalteromonas lipolytica UCD-48B.</title>
        <authorList>
            <person name="Krusor M."/>
            <person name="Coil D.A."/>
            <person name="Lang J.M."/>
            <person name="Eisen J.A."/>
            <person name="Alexiev A."/>
        </authorList>
    </citation>
    <scope>NUCLEOTIDE SEQUENCE [LARGE SCALE GENOMIC DNA]</scope>
    <source>
        <strain evidence="6 7">UCD-48B</strain>
    </source>
</reference>
<dbReference type="OrthoDB" id="9797605at2"/>
<dbReference type="PANTHER" id="PTHR24421">
    <property type="entry name" value="NITRATE/NITRITE SENSOR PROTEIN NARX-RELATED"/>
    <property type="match status" value="1"/>
</dbReference>
<keyword evidence="4" id="KW-0812">Transmembrane</keyword>
<keyword evidence="4" id="KW-0472">Membrane</keyword>
<feature type="domain" description="Signal transduction histidine kinase subgroup 3 dimerisation and phosphoacceptor" evidence="5">
    <location>
        <begin position="179"/>
        <end position="244"/>
    </location>
</feature>
<feature type="transmembrane region" description="Helical" evidence="4">
    <location>
        <begin position="111"/>
        <end position="129"/>
    </location>
</feature>
<accession>A0A0P7DW66</accession>
<dbReference type="EMBL" id="LJTC01000005">
    <property type="protein sequence ID" value="KPM83790.1"/>
    <property type="molecule type" value="Genomic_DNA"/>
</dbReference>
<comment type="caution">
    <text evidence="6">The sequence shown here is derived from an EMBL/GenBank/DDBJ whole genome shotgun (WGS) entry which is preliminary data.</text>
</comment>
<dbReference type="Gene3D" id="1.20.5.1930">
    <property type="match status" value="1"/>
</dbReference>
<gene>
    <name evidence="6" type="ORF">AOG27_09090</name>
</gene>
<dbReference type="InterPro" id="IPR011712">
    <property type="entry name" value="Sig_transdc_His_kin_sub3_dim/P"/>
</dbReference>
<dbReference type="Gene3D" id="3.30.565.10">
    <property type="entry name" value="Histidine kinase-like ATPase, C-terminal domain"/>
    <property type="match status" value="1"/>
</dbReference>
<evidence type="ECO:0000259" key="5">
    <source>
        <dbReference type="Pfam" id="PF07730"/>
    </source>
</evidence>